<feature type="domain" description="SLH" evidence="1">
    <location>
        <begin position="221"/>
        <end position="285"/>
    </location>
</feature>
<dbReference type="Pfam" id="PF00395">
    <property type="entry name" value="SLH"/>
    <property type="match status" value="2"/>
</dbReference>
<dbReference type="InterPro" id="IPR051465">
    <property type="entry name" value="Cell_Envelope_Struct_Comp"/>
</dbReference>
<dbReference type="PROSITE" id="PS51272">
    <property type="entry name" value="SLH"/>
    <property type="match status" value="3"/>
</dbReference>
<organism evidence="2 3">
    <name type="scientific">Floridaenema aerugineum BLCC-F46</name>
    <dbReference type="NCBI Taxonomy" id="3153654"/>
    <lineage>
        <taxon>Bacteria</taxon>
        <taxon>Bacillati</taxon>
        <taxon>Cyanobacteriota</taxon>
        <taxon>Cyanophyceae</taxon>
        <taxon>Oscillatoriophycideae</taxon>
        <taxon>Aerosakkonematales</taxon>
        <taxon>Aerosakkonemataceae</taxon>
        <taxon>Floridanema</taxon>
        <taxon>Floridanema aerugineum</taxon>
    </lineage>
</organism>
<evidence type="ECO:0000313" key="2">
    <source>
        <dbReference type="EMBL" id="MFB2877945.1"/>
    </source>
</evidence>
<dbReference type="Proteomes" id="UP001576774">
    <property type="component" value="Unassembled WGS sequence"/>
</dbReference>
<protein>
    <submittedName>
        <fullName evidence="2">S-layer homology domain-containing protein</fullName>
    </submittedName>
</protein>
<evidence type="ECO:0000259" key="1">
    <source>
        <dbReference type="PROSITE" id="PS51272"/>
    </source>
</evidence>
<dbReference type="RefSeq" id="WP_413271032.1">
    <property type="nucleotide sequence ID" value="NZ_JBHFNQ010000108.1"/>
</dbReference>
<dbReference type="PANTHER" id="PTHR43308:SF5">
    <property type="entry name" value="S-LAYER PROTEIN _ PEPTIDOGLYCAN ENDO-BETA-N-ACETYLGLUCOSAMINIDASE"/>
    <property type="match status" value="1"/>
</dbReference>
<proteinExistence type="predicted"/>
<name>A0ABV4X5B8_9CYAN</name>
<dbReference type="EMBL" id="JBHFNQ010000108">
    <property type="protein sequence ID" value="MFB2877945.1"/>
    <property type="molecule type" value="Genomic_DNA"/>
</dbReference>
<evidence type="ECO:0000313" key="3">
    <source>
        <dbReference type="Proteomes" id="UP001576774"/>
    </source>
</evidence>
<dbReference type="PANTHER" id="PTHR43308">
    <property type="entry name" value="OUTER MEMBRANE PROTEIN ALPHA-RELATED"/>
    <property type="match status" value="1"/>
</dbReference>
<comment type="caution">
    <text evidence="2">The sequence shown here is derived from an EMBL/GenBank/DDBJ whole genome shotgun (WGS) entry which is preliminary data.</text>
</comment>
<gene>
    <name evidence="2" type="ORF">ACE1CC_13925</name>
</gene>
<sequence length="306" mass="34176">MSDRWHLPLMSAVLAVLTAFSGFMAFLGKPEQVTAQQTEQNFPDVPPSYWAYPFIHNLAERGIIAGYPDGRFRPEQPIDRDEFAAIIRQSFNQEKIRNIPSGSAFNDVPRNYWATQPIEEAYEMGFMGAFDGFRFRPQNEISRAQALASIAKGLNLDYDRSTSSSSTNRAITAKNPLVFPLATTALMQPLLPIISQRQQPRPNNVVGAKTAAKIPAQRYLNLYYDDANQVPQSLVNPVAATTQANVVVNYPQPRLLNPNQPLKRSTAAAMIYRALVYQGKLQPLSNNTQATKYYPKPVKNVTTPAK</sequence>
<feature type="domain" description="SLH" evidence="1">
    <location>
        <begin position="38"/>
        <end position="101"/>
    </location>
</feature>
<reference evidence="2 3" key="1">
    <citation type="submission" date="2024-09" db="EMBL/GenBank/DDBJ databases">
        <title>Floridaenema gen nov. (Aerosakkonemataceae, Aerosakkonematales ord. nov., Cyanobacteria) from benthic tropical and subtropical fresh waters, with the description of four new species.</title>
        <authorList>
            <person name="Moretto J.A."/>
            <person name="Berthold D.E."/>
            <person name="Lefler F.W."/>
            <person name="Huang I.-S."/>
            <person name="Laughinghouse H. IV."/>
        </authorList>
    </citation>
    <scope>NUCLEOTIDE SEQUENCE [LARGE SCALE GENOMIC DNA]</scope>
    <source>
        <strain evidence="2 3">BLCC-F46</strain>
    </source>
</reference>
<dbReference type="InterPro" id="IPR001119">
    <property type="entry name" value="SLH_dom"/>
</dbReference>
<accession>A0ABV4X5B8</accession>
<keyword evidence="3" id="KW-1185">Reference proteome</keyword>
<feature type="domain" description="SLH" evidence="1">
    <location>
        <begin position="102"/>
        <end position="164"/>
    </location>
</feature>